<dbReference type="GO" id="GO:0008080">
    <property type="term" value="F:N-acetyltransferase activity"/>
    <property type="evidence" value="ECO:0007669"/>
    <property type="project" value="InterPro"/>
</dbReference>
<feature type="domain" description="N-acetyltransferase" evidence="2">
    <location>
        <begin position="28"/>
        <end position="176"/>
    </location>
</feature>
<evidence type="ECO:0000259" key="2">
    <source>
        <dbReference type="PROSITE" id="PS51186"/>
    </source>
</evidence>
<dbReference type="SUPFAM" id="SSF55729">
    <property type="entry name" value="Acyl-CoA N-acyltransferases (Nat)"/>
    <property type="match status" value="1"/>
</dbReference>
<proteinExistence type="predicted"/>
<accession>A0A2W2EWB1</accession>
<keyword evidence="1 3" id="KW-0808">Transferase</keyword>
<dbReference type="CDD" id="cd04301">
    <property type="entry name" value="NAT_SF"/>
    <property type="match status" value="1"/>
</dbReference>
<dbReference type="EMBL" id="POUD01000019">
    <property type="protein sequence ID" value="PZG21139.1"/>
    <property type="molecule type" value="Genomic_DNA"/>
</dbReference>
<sequence length="185" mass="20322">MREDERPPRLVVELLAEREAEDAALMSMLAGLVNTVYADAEKGLWREGAARTSAAELAEFTRAGQIAVARLDGRVVGCVRVQRLSDELGEFGMLAAAPEHRGIGAGRALVGFAEERARVDGHRVMQLELLAPQTWSHPSKEFLADWYGRLGYRMVSVGDVAESYPELAPLLATPCDFRVYHKSLA</sequence>
<dbReference type="AlphaFoldDB" id="A0A2W2EWB1"/>
<dbReference type="InterPro" id="IPR050769">
    <property type="entry name" value="NAT_camello-type"/>
</dbReference>
<dbReference type="InterPro" id="IPR000182">
    <property type="entry name" value="GNAT_dom"/>
</dbReference>
<reference evidence="3 4" key="1">
    <citation type="submission" date="2018-01" db="EMBL/GenBank/DDBJ databases">
        <title>Draft genome sequence of Nonomuraea sp. KC333.</title>
        <authorList>
            <person name="Sahin N."/>
            <person name="Saygin H."/>
            <person name="Ay H."/>
        </authorList>
    </citation>
    <scope>NUCLEOTIDE SEQUENCE [LARGE SCALE GENOMIC DNA]</scope>
    <source>
        <strain evidence="3 4">KC333</strain>
    </source>
</reference>
<gene>
    <name evidence="3" type="ORF">C1J01_07565</name>
</gene>
<dbReference type="Pfam" id="PF13508">
    <property type="entry name" value="Acetyltransf_7"/>
    <property type="match status" value="1"/>
</dbReference>
<evidence type="ECO:0000313" key="3">
    <source>
        <dbReference type="EMBL" id="PZG21139.1"/>
    </source>
</evidence>
<dbReference type="RefSeq" id="WP_111177465.1">
    <property type="nucleotide sequence ID" value="NZ_POUD01000019.1"/>
</dbReference>
<keyword evidence="4" id="KW-1185">Reference proteome</keyword>
<dbReference type="Proteomes" id="UP000249304">
    <property type="component" value="Unassembled WGS sequence"/>
</dbReference>
<comment type="caution">
    <text evidence="3">The sequence shown here is derived from an EMBL/GenBank/DDBJ whole genome shotgun (WGS) entry which is preliminary data.</text>
</comment>
<dbReference type="InterPro" id="IPR016181">
    <property type="entry name" value="Acyl_CoA_acyltransferase"/>
</dbReference>
<evidence type="ECO:0000256" key="1">
    <source>
        <dbReference type="ARBA" id="ARBA00022679"/>
    </source>
</evidence>
<organism evidence="3 4">
    <name type="scientific">Nonomuraea aridisoli</name>
    <dbReference type="NCBI Taxonomy" id="2070368"/>
    <lineage>
        <taxon>Bacteria</taxon>
        <taxon>Bacillati</taxon>
        <taxon>Actinomycetota</taxon>
        <taxon>Actinomycetes</taxon>
        <taxon>Streptosporangiales</taxon>
        <taxon>Streptosporangiaceae</taxon>
        <taxon>Nonomuraea</taxon>
    </lineage>
</organism>
<dbReference type="OrthoDB" id="9805924at2"/>
<protein>
    <submittedName>
        <fullName evidence="3">GNAT family N-acetyltransferase</fullName>
    </submittedName>
</protein>
<dbReference type="PROSITE" id="PS51186">
    <property type="entry name" value="GNAT"/>
    <property type="match status" value="1"/>
</dbReference>
<evidence type="ECO:0000313" key="4">
    <source>
        <dbReference type="Proteomes" id="UP000249304"/>
    </source>
</evidence>
<dbReference type="PANTHER" id="PTHR13947">
    <property type="entry name" value="GNAT FAMILY N-ACETYLTRANSFERASE"/>
    <property type="match status" value="1"/>
</dbReference>
<dbReference type="Gene3D" id="3.40.630.30">
    <property type="match status" value="1"/>
</dbReference>
<dbReference type="PANTHER" id="PTHR13947:SF37">
    <property type="entry name" value="LD18367P"/>
    <property type="match status" value="1"/>
</dbReference>
<name>A0A2W2EWB1_9ACTN</name>